<proteinExistence type="predicted"/>
<organism evidence="1 2">
    <name type="scientific">Planobispora takensis</name>
    <dbReference type="NCBI Taxonomy" id="1367882"/>
    <lineage>
        <taxon>Bacteria</taxon>
        <taxon>Bacillati</taxon>
        <taxon>Actinomycetota</taxon>
        <taxon>Actinomycetes</taxon>
        <taxon>Streptosporangiales</taxon>
        <taxon>Streptosporangiaceae</taxon>
        <taxon>Planobispora</taxon>
    </lineage>
</organism>
<keyword evidence="2" id="KW-1185">Reference proteome</keyword>
<evidence type="ECO:0000313" key="2">
    <source>
        <dbReference type="Proteomes" id="UP000634476"/>
    </source>
</evidence>
<reference evidence="1" key="1">
    <citation type="submission" date="2021-01" db="EMBL/GenBank/DDBJ databases">
        <title>Whole genome shotgun sequence of Planobispora takensis NBRC 109077.</title>
        <authorList>
            <person name="Komaki H."/>
            <person name="Tamura T."/>
        </authorList>
    </citation>
    <scope>NUCLEOTIDE SEQUENCE</scope>
    <source>
        <strain evidence="1">NBRC 109077</strain>
    </source>
</reference>
<protein>
    <submittedName>
        <fullName evidence="1">Uncharacterized protein</fullName>
    </submittedName>
</protein>
<gene>
    <name evidence="1" type="ORF">Pta02_58100</name>
</gene>
<accession>A0A8J3WYH5</accession>
<sequence length="177" mass="19424">MSDDETCTVRLTVEVADCGIAGLQDRELDGYADTPAQSVGFIEVEKGWVTLHITHQWGPADFTVTIADRDPGADLAAYEDIVEIGYVSVSGEVEMSGFTYDAVAMRPLPPLPAGPGTYRIRYHVKNMDWEGAGDDGIDDHYLQIWPAPLGDPVVVKATSDASQYFLEPEKFKRDRGL</sequence>
<dbReference type="EMBL" id="BOOK01000041">
    <property type="protein sequence ID" value="GII03802.1"/>
    <property type="molecule type" value="Genomic_DNA"/>
</dbReference>
<comment type="caution">
    <text evidence="1">The sequence shown here is derived from an EMBL/GenBank/DDBJ whole genome shotgun (WGS) entry which is preliminary data.</text>
</comment>
<dbReference type="AlphaFoldDB" id="A0A8J3WYH5"/>
<dbReference type="RefSeq" id="WP_203878072.1">
    <property type="nucleotide sequence ID" value="NZ_BOOK01000041.1"/>
</dbReference>
<evidence type="ECO:0000313" key="1">
    <source>
        <dbReference type="EMBL" id="GII03802.1"/>
    </source>
</evidence>
<dbReference type="Proteomes" id="UP000634476">
    <property type="component" value="Unassembled WGS sequence"/>
</dbReference>
<name>A0A8J3WYH5_9ACTN</name>